<reference evidence="5 6" key="2">
    <citation type="journal article" date="2012" name="Stand. Genomic Sci.">
        <title>Complete genome sequence of the sulfate-reducing firmicute Desulfotomaculum ruminis type strain (DL(T)).</title>
        <authorList>
            <person name="Spring S."/>
            <person name="Visser M."/>
            <person name="Lu M."/>
            <person name="Copeland A."/>
            <person name="Lapidus A."/>
            <person name="Lucas S."/>
            <person name="Cheng J.F."/>
            <person name="Han C."/>
            <person name="Tapia R."/>
            <person name="Goodwin L.A."/>
            <person name="Pitluck S."/>
            <person name="Ivanova N."/>
            <person name="Land M."/>
            <person name="Hauser L."/>
            <person name="Larimer F."/>
            <person name="Rohde M."/>
            <person name="Goker M."/>
            <person name="Detter J.C."/>
            <person name="Kyrpides N.C."/>
            <person name="Woyke T."/>
            <person name="Schaap P.J."/>
            <person name="Plugge C.M."/>
            <person name="Muyzer G."/>
            <person name="Kuever J."/>
            <person name="Pereira I.A."/>
            <person name="Parshina S.N."/>
            <person name="Bernier-Latmani R."/>
            <person name="Stams A.J."/>
            <person name="Klenk H.P."/>
        </authorList>
    </citation>
    <scope>NUCLEOTIDE SEQUENCE [LARGE SCALE GENOMIC DNA]</scope>
    <source>
        <strain evidence="6">ATCC 23193 / DSM 2154 / NCIB 8452 / DL</strain>
    </source>
</reference>
<keyword evidence="2" id="KW-0238">DNA-binding</keyword>
<feature type="domain" description="HTH araC/xylS-type" evidence="4">
    <location>
        <begin position="138"/>
        <end position="236"/>
    </location>
</feature>
<dbReference type="SUPFAM" id="SSF46689">
    <property type="entry name" value="Homeodomain-like"/>
    <property type="match status" value="2"/>
</dbReference>
<dbReference type="RefSeq" id="WP_013843199.1">
    <property type="nucleotide sequence ID" value="NC_015589.1"/>
</dbReference>
<dbReference type="SUPFAM" id="SSF51182">
    <property type="entry name" value="RmlC-like cupins"/>
    <property type="match status" value="1"/>
</dbReference>
<organism evidence="5 6">
    <name type="scientific">Desulforamulus ruminis (strain ATCC 23193 / DSM 2154 / NCIMB 8452 / DL)</name>
    <name type="common">Desulfotomaculum ruminis</name>
    <dbReference type="NCBI Taxonomy" id="696281"/>
    <lineage>
        <taxon>Bacteria</taxon>
        <taxon>Bacillati</taxon>
        <taxon>Bacillota</taxon>
        <taxon>Clostridia</taxon>
        <taxon>Eubacteriales</taxon>
        <taxon>Peptococcaceae</taxon>
        <taxon>Desulforamulus</taxon>
    </lineage>
</organism>
<evidence type="ECO:0000259" key="4">
    <source>
        <dbReference type="PROSITE" id="PS01124"/>
    </source>
</evidence>
<dbReference type="SMART" id="SM00342">
    <property type="entry name" value="HTH_ARAC"/>
    <property type="match status" value="1"/>
</dbReference>
<dbReference type="EMBL" id="CP002780">
    <property type="protein sequence ID" value="AEG61453.1"/>
    <property type="molecule type" value="Genomic_DNA"/>
</dbReference>
<dbReference type="PROSITE" id="PS00041">
    <property type="entry name" value="HTH_ARAC_FAMILY_1"/>
    <property type="match status" value="1"/>
</dbReference>
<dbReference type="InterPro" id="IPR011051">
    <property type="entry name" value="RmlC_Cupin_sf"/>
</dbReference>
<accession>F6DVJ3</accession>
<dbReference type="Proteomes" id="UP000009234">
    <property type="component" value="Chromosome"/>
</dbReference>
<dbReference type="OrthoDB" id="1681793at2"/>
<gene>
    <name evidence="5" type="ordered locus">Desru_3247</name>
</gene>
<keyword evidence="6" id="KW-1185">Reference proteome</keyword>
<dbReference type="eggNOG" id="COG2207">
    <property type="taxonomic scope" value="Bacteria"/>
</dbReference>
<evidence type="ECO:0000256" key="2">
    <source>
        <dbReference type="ARBA" id="ARBA00023125"/>
    </source>
</evidence>
<dbReference type="GO" id="GO:0003700">
    <property type="term" value="F:DNA-binding transcription factor activity"/>
    <property type="evidence" value="ECO:0007669"/>
    <property type="project" value="InterPro"/>
</dbReference>
<reference evidence="6" key="1">
    <citation type="submission" date="2011-05" db="EMBL/GenBank/DDBJ databases">
        <title>Complete sequence of Desulfotomaculum ruminis DSM 2154.</title>
        <authorList>
            <person name="Lucas S."/>
            <person name="Copeland A."/>
            <person name="Lapidus A."/>
            <person name="Cheng J.-F."/>
            <person name="Goodwin L."/>
            <person name="Pitluck S."/>
            <person name="Lu M."/>
            <person name="Detter J.C."/>
            <person name="Han C."/>
            <person name="Tapia R."/>
            <person name="Land M."/>
            <person name="Hauser L."/>
            <person name="Kyrpides N."/>
            <person name="Ivanova N."/>
            <person name="Mikhailova N."/>
            <person name="Pagani I."/>
            <person name="Stams A.J.M."/>
            <person name="Plugge C.M."/>
            <person name="Muyzer G."/>
            <person name="Kuever J."/>
            <person name="Parshina S.N."/>
            <person name="Ivanova A.E."/>
            <person name="Nazina T.N."/>
            <person name="Brambilla E."/>
            <person name="Spring S."/>
            <person name="Klenk H.-P."/>
            <person name="Woyke T."/>
        </authorList>
    </citation>
    <scope>NUCLEOTIDE SEQUENCE [LARGE SCALE GENOMIC DNA]</scope>
    <source>
        <strain evidence="6">ATCC 23193 / DSM 2154 / NCIB 8452 / DL</strain>
    </source>
</reference>
<evidence type="ECO:0000313" key="5">
    <source>
        <dbReference type="EMBL" id="AEG61453.1"/>
    </source>
</evidence>
<evidence type="ECO:0000256" key="3">
    <source>
        <dbReference type="ARBA" id="ARBA00023163"/>
    </source>
</evidence>
<sequence>MGSLTRILCERRRYTEQCYTHAHTFAQLILPLQGTLCIQTEIYNADLKDDHLFFFPPFCDHTFHSKDHNEFLVLDIPEFFLSPQEIKKINGGLYKSLDPRWQALRLLMLNEADSAQGPGGIHELFRYASRLLLEDCLPPSIQFIHEHYHQKITLQQLADLEHYHPAYYCGWFQKTTGQTPMAYIKNLRLNKAKELLAESSLPVLQIAQEVGYEHHSTLSRVFKEQEKISPAAYRERMQRSAK</sequence>
<dbReference type="KEGG" id="dru:Desru_3247"/>
<dbReference type="Pfam" id="PF12833">
    <property type="entry name" value="HTH_18"/>
    <property type="match status" value="1"/>
</dbReference>
<evidence type="ECO:0000256" key="1">
    <source>
        <dbReference type="ARBA" id="ARBA00023015"/>
    </source>
</evidence>
<keyword evidence="3" id="KW-0804">Transcription</keyword>
<protein>
    <submittedName>
        <fullName evidence="5">Helix-turn-helix-domain containing protein AraC type</fullName>
    </submittedName>
</protein>
<dbReference type="GO" id="GO:0043565">
    <property type="term" value="F:sequence-specific DNA binding"/>
    <property type="evidence" value="ECO:0007669"/>
    <property type="project" value="InterPro"/>
</dbReference>
<dbReference type="Gene3D" id="1.10.10.60">
    <property type="entry name" value="Homeodomain-like"/>
    <property type="match status" value="2"/>
</dbReference>
<dbReference type="AlphaFoldDB" id="F6DVJ3"/>
<name>F6DVJ3_DESRL</name>
<proteinExistence type="predicted"/>
<dbReference type="PANTHER" id="PTHR43280">
    <property type="entry name" value="ARAC-FAMILY TRANSCRIPTIONAL REGULATOR"/>
    <property type="match status" value="1"/>
</dbReference>
<dbReference type="InterPro" id="IPR018062">
    <property type="entry name" value="HTH_AraC-typ_CS"/>
</dbReference>
<dbReference type="InterPro" id="IPR009057">
    <property type="entry name" value="Homeodomain-like_sf"/>
</dbReference>
<keyword evidence="1" id="KW-0805">Transcription regulation</keyword>
<dbReference type="InterPro" id="IPR018060">
    <property type="entry name" value="HTH_AraC"/>
</dbReference>
<dbReference type="PANTHER" id="PTHR43280:SF26">
    <property type="entry name" value="ARAC-FAMILY TRANSCRIPTIONAL REGULATOR"/>
    <property type="match status" value="1"/>
</dbReference>
<evidence type="ECO:0000313" key="6">
    <source>
        <dbReference type="Proteomes" id="UP000009234"/>
    </source>
</evidence>
<dbReference type="STRING" id="696281.Desru_3247"/>
<dbReference type="HOGENOM" id="CLU_000445_88_15_9"/>
<dbReference type="PROSITE" id="PS01124">
    <property type="entry name" value="HTH_ARAC_FAMILY_2"/>
    <property type="match status" value="1"/>
</dbReference>